<dbReference type="SMR" id="B4MWC3"/>
<evidence type="ECO:0000256" key="5">
    <source>
        <dbReference type="SAM" id="Phobius"/>
    </source>
</evidence>
<dbReference type="FunCoup" id="B4MWC3">
    <property type="interactions" value="78"/>
</dbReference>
<dbReference type="InterPro" id="IPR051652">
    <property type="entry name" value="MDM2_MDM4_MUL1"/>
</dbReference>
<dbReference type="OrthoDB" id="1711136at2759"/>
<evidence type="ECO:0000259" key="6">
    <source>
        <dbReference type="PROSITE" id="PS50089"/>
    </source>
</evidence>
<feature type="transmembrane region" description="Helical" evidence="5">
    <location>
        <begin position="147"/>
        <end position="164"/>
    </location>
</feature>
<dbReference type="eggNOG" id="KOG4265">
    <property type="taxonomic scope" value="Eukaryota"/>
</dbReference>
<dbReference type="SMART" id="SM00184">
    <property type="entry name" value="RING"/>
    <property type="match status" value="1"/>
</dbReference>
<dbReference type="GO" id="GO:0004842">
    <property type="term" value="F:ubiquitin-protein transferase activity"/>
    <property type="evidence" value="ECO:0007669"/>
    <property type="project" value="TreeGrafter"/>
</dbReference>
<dbReference type="EMBL" id="CH963857">
    <property type="protein sequence ID" value="EDW75993.1"/>
    <property type="molecule type" value="Genomic_DNA"/>
</dbReference>
<accession>B4MWC3</accession>
<keyword evidence="5" id="KW-0472">Membrane</keyword>
<keyword evidence="2 4" id="KW-0863">Zinc-finger</keyword>
<dbReference type="GO" id="GO:0016567">
    <property type="term" value="P:protein ubiquitination"/>
    <property type="evidence" value="ECO:0007669"/>
    <property type="project" value="TreeGrafter"/>
</dbReference>
<gene>
    <name evidence="7" type="primary">Dwil\GK19052</name>
    <name evidence="7" type="ORF">Dwil_GK19052</name>
</gene>
<feature type="domain" description="RING-type" evidence="6">
    <location>
        <begin position="225"/>
        <end position="265"/>
    </location>
</feature>
<evidence type="ECO:0000256" key="3">
    <source>
        <dbReference type="ARBA" id="ARBA00022833"/>
    </source>
</evidence>
<dbReference type="InterPro" id="IPR001841">
    <property type="entry name" value="Znf_RING"/>
</dbReference>
<dbReference type="Gene3D" id="3.30.40.10">
    <property type="entry name" value="Zinc/RING finger domain, C3HC4 (zinc finger)"/>
    <property type="match status" value="1"/>
</dbReference>
<keyword evidence="5" id="KW-0812">Transmembrane</keyword>
<dbReference type="OMA" id="ILYMFRR"/>
<dbReference type="AlphaFoldDB" id="B4MWC3"/>
<evidence type="ECO:0000313" key="8">
    <source>
        <dbReference type="Proteomes" id="UP000007798"/>
    </source>
</evidence>
<dbReference type="PANTHER" id="PTHR12183">
    <property type="entry name" value="MITOCHONDRIAL UBIQUITIN LIGASE ACTIVATOR OF NFKB 1"/>
    <property type="match status" value="1"/>
</dbReference>
<feature type="transmembrane region" description="Helical" evidence="5">
    <location>
        <begin position="33"/>
        <end position="56"/>
    </location>
</feature>
<evidence type="ECO:0000256" key="4">
    <source>
        <dbReference type="PROSITE-ProRule" id="PRU00175"/>
    </source>
</evidence>
<proteinExistence type="predicted"/>
<dbReference type="GO" id="GO:0008270">
    <property type="term" value="F:zinc ion binding"/>
    <property type="evidence" value="ECO:0007669"/>
    <property type="project" value="UniProtKB-KW"/>
</dbReference>
<reference evidence="7 8" key="1">
    <citation type="journal article" date="2007" name="Nature">
        <title>Evolution of genes and genomes on the Drosophila phylogeny.</title>
        <authorList>
            <consortium name="Drosophila 12 Genomes Consortium"/>
            <person name="Clark A.G."/>
            <person name="Eisen M.B."/>
            <person name="Smith D.R."/>
            <person name="Bergman C.M."/>
            <person name="Oliver B."/>
            <person name="Markow T.A."/>
            <person name="Kaufman T.C."/>
            <person name="Kellis M."/>
            <person name="Gelbart W."/>
            <person name="Iyer V.N."/>
            <person name="Pollard D.A."/>
            <person name="Sackton T.B."/>
            <person name="Larracuente A.M."/>
            <person name="Singh N.D."/>
            <person name="Abad J.P."/>
            <person name="Abt D.N."/>
            <person name="Adryan B."/>
            <person name="Aguade M."/>
            <person name="Akashi H."/>
            <person name="Anderson W.W."/>
            <person name="Aquadro C.F."/>
            <person name="Ardell D.H."/>
            <person name="Arguello R."/>
            <person name="Artieri C.G."/>
            <person name="Barbash D.A."/>
            <person name="Barker D."/>
            <person name="Barsanti P."/>
            <person name="Batterham P."/>
            <person name="Batzoglou S."/>
            <person name="Begun D."/>
            <person name="Bhutkar A."/>
            <person name="Blanco E."/>
            <person name="Bosak S.A."/>
            <person name="Bradley R.K."/>
            <person name="Brand A.D."/>
            <person name="Brent M.R."/>
            <person name="Brooks A.N."/>
            <person name="Brown R.H."/>
            <person name="Butlin R.K."/>
            <person name="Caggese C."/>
            <person name="Calvi B.R."/>
            <person name="Bernardo de Carvalho A."/>
            <person name="Caspi A."/>
            <person name="Castrezana S."/>
            <person name="Celniker S.E."/>
            <person name="Chang J.L."/>
            <person name="Chapple C."/>
            <person name="Chatterji S."/>
            <person name="Chinwalla A."/>
            <person name="Civetta A."/>
            <person name="Clifton S.W."/>
            <person name="Comeron J.M."/>
            <person name="Costello J.C."/>
            <person name="Coyne J.A."/>
            <person name="Daub J."/>
            <person name="David R.G."/>
            <person name="Delcher A.L."/>
            <person name="Delehaunty K."/>
            <person name="Do C.B."/>
            <person name="Ebling H."/>
            <person name="Edwards K."/>
            <person name="Eickbush T."/>
            <person name="Evans J.D."/>
            <person name="Filipski A."/>
            <person name="Findeiss S."/>
            <person name="Freyhult E."/>
            <person name="Fulton L."/>
            <person name="Fulton R."/>
            <person name="Garcia A.C."/>
            <person name="Gardiner A."/>
            <person name="Garfield D.A."/>
            <person name="Garvin B.E."/>
            <person name="Gibson G."/>
            <person name="Gilbert D."/>
            <person name="Gnerre S."/>
            <person name="Godfrey J."/>
            <person name="Good R."/>
            <person name="Gotea V."/>
            <person name="Gravely B."/>
            <person name="Greenberg A.J."/>
            <person name="Griffiths-Jones S."/>
            <person name="Gross S."/>
            <person name="Guigo R."/>
            <person name="Gustafson E.A."/>
            <person name="Haerty W."/>
            <person name="Hahn M.W."/>
            <person name="Halligan D.L."/>
            <person name="Halpern A.L."/>
            <person name="Halter G.M."/>
            <person name="Han M.V."/>
            <person name="Heger A."/>
            <person name="Hillier L."/>
            <person name="Hinrichs A.S."/>
            <person name="Holmes I."/>
            <person name="Hoskins R.A."/>
            <person name="Hubisz M.J."/>
            <person name="Hultmark D."/>
            <person name="Huntley M.A."/>
            <person name="Jaffe D.B."/>
            <person name="Jagadeeshan S."/>
            <person name="Jeck W.R."/>
            <person name="Johnson J."/>
            <person name="Jones C.D."/>
            <person name="Jordan W.C."/>
            <person name="Karpen G.H."/>
            <person name="Kataoka E."/>
            <person name="Keightley P.D."/>
            <person name="Kheradpour P."/>
            <person name="Kirkness E.F."/>
            <person name="Koerich L.B."/>
            <person name="Kristiansen K."/>
            <person name="Kudrna D."/>
            <person name="Kulathinal R.J."/>
            <person name="Kumar S."/>
            <person name="Kwok R."/>
            <person name="Lander E."/>
            <person name="Langley C.H."/>
            <person name="Lapoint R."/>
            <person name="Lazzaro B.P."/>
            <person name="Lee S.J."/>
            <person name="Levesque L."/>
            <person name="Li R."/>
            <person name="Lin C.F."/>
            <person name="Lin M.F."/>
            <person name="Lindblad-Toh K."/>
            <person name="Llopart A."/>
            <person name="Long M."/>
            <person name="Low L."/>
            <person name="Lozovsky E."/>
            <person name="Lu J."/>
            <person name="Luo M."/>
            <person name="Machado C.A."/>
            <person name="Makalowski W."/>
            <person name="Marzo M."/>
            <person name="Matsuda M."/>
            <person name="Matzkin L."/>
            <person name="McAllister B."/>
            <person name="McBride C.S."/>
            <person name="McKernan B."/>
            <person name="McKernan K."/>
            <person name="Mendez-Lago M."/>
            <person name="Minx P."/>
            <person name="Mollenhauer M.U."/>
            <person name="Montooth K."/>
            <person name="Mount S.M."/>
            <person name="Mu X."/>
            <person name="Myers E."/>
            <person name="Negre B."/>
            <person name="Newfeld S."/>
            <person name="Nielsen R."/>
            <person name="Noor M.A."/>
            <person name="O'Grady P."/>
            <person name="Pachter L."/>
            <person name="Papaceit M."/>
            <person name="Parisi M.J."/>
            <person name="Parisi M."/>
            <person name="Parts L."/>
            <person name="Pedersen J.S."/>
            <person name="Pesole G."/>
            <person name="Phillippy A.M."/>
            <person name="Ponting C.P."/>
            <person name="Pop M."/>
            <person name="Porcelli D."/>
            <person name="Powell J.R."/>
            <person name="Prohaska S."/>
            <person name="Pruitt K."/>
            <person name="Puig M."/>
            <person name="Quesneville H."/>
            <person name="Ram K.R."/>
            <person name="Rand D."/>
            <person name="Rasmussen M.D."/>
            <person name="Reed L.K."/>
            <person name="Reenan R."/>
            <person name="Reily A."/>
            <person name="Remington K.A."/>
            <person name="Rieger T.T."/>
            <person name="Ritchie M.G."/>
            <person name="Robin C."/>
            <person name="Rogers Y.H."/>
            <person name="Rohde C."/>
            <person name="Rozas J."/>
            <person name="Rubenfield M.J."/>
            <person name="Ruiz A."/>
            <person name="Russo S."/>
            <person name="Salzberg S.L."/>
            <person name="Sanchez-Gracia A."/>
            <person name="Saranga D.J."/>
            <person name="Sato H."/>
            <person name="Schaeffer S.W."/>
            <person name="Schatz M.C."/>
            <person name="Schlenke T."/>
            <person name="Schwartz R."/>
            <person name="Segarra C."/>
            <person name="Singh R.S."/>
            <person name="Sirot L."/>
            <person name="Sirota M."/>
            <person name="Sisneros N.B."/>
            <person name="Smith C.D."/>
            <person name="Smith T.F."/>
            <person name="Spieth J."/>
            <person name="Stage D.E."/>
            <person name="Stark A."/>
            <person name="Stephan W."/>
            <person name="Strausberg R.L."/>
            <person name="Strempel S."/>
            <person name="Sturgill D."/>
            <person name="Sutton G."/>
            <person name="Sutton G.G."/>
            <person name="Tao W."/>
            <person name="Teichmann S."/>
            <person name="Tobari Y.N."/>
            <person name="Tomimura Y."/>
            <person name="Tsolas J.M."/>
            <person name="Valente V.L."/>
            <person name="Venter E."/>
            <person name="Venter J.C."/>
            <person name="Vicario S."/>
            <person name="Vieira F.G."/>
            <person name="Vilella A.J."/>
            <person name="Villasante A."/>
            <person name="Walenz B."/>
            <person name="Wang J."/>
            <person name="Wasserman M."/>
            <person name="Watts T."/>
            <person name="Wilson D."/>
            <person name="Wilson R.K."/>
            <person name="Wing R.A."/>
            <person name="Wolfner M.F."/>
            <person name="Wong A."/>
            <person name="Wong G.K."/>
            <person name="Wu C.I."/>
            <person name="Wu G."/>
            <person name="Yamamoto D."/>
            <person name="Yang H.P."/>
            <person name="Yang S.P."/>
            <person name="Yorke J.A."/>
            <person name="Yoshida K."/>
            <person name="Zdobnov E."/>
            <person name="Zhang P."/>
            <person name="Zhang Y."/>
            <person name="Zimin A.V."/>
            <person name="Baldwin J."/>
            <person name="Abdouelleil A."/>
            <person name="Abdulkadir J."/>
            <person name="Abebe A."/>
            <person name="Abera B."/>
            <person name="Abreu J."/>
            <person name="Acer S.C."/>
            <person name="Aftuck L."/>
            <person name="Alexander A."/>
            <person name="An P."/>
            <person name="Anderson E."/>
            <person name="Anderson S."/>
            <person name="Arachi H."/>
            <person name="Azer M."/>
            <person name="Bachantsang P."/>
            <person name="Barry A."/>
            <person name="Bayul T."/>
            <person name="Berlin A."/>
            <person name="Bessette D."/>
            <person name="Bloom T."/>
            <person name="Blye J."/>
            <person name="Boguslavskiy L."/>
            <person name="Bonnet C."/>
            <person name="Boukhgalter B."/>
            <person name="Bourzgui I."/>
            <person name="Brown A."/>
            <person name="Cahill P."/>
            <person name="Channer S."/>
            <person name="Cheshatsang Y."/>
            <person name="Chuda L."/>
            <person name="Citroen M."/>
            <person name="Collymore A."/>
            <person name="Cooke P."/>
            <person name="Costello M."/>
            <person name="D'Aco K."/>
            <person name="Daza R."/>
            <person name="De Haan G."/>
            <person name="DeGray S."/>
            <person name="DeMaso C."/>
            <person name="Dhargay N."/>
            <person name="Dooley K."/>
            <person name="Dooley E."/>
            <person name="Doricent M."/>
            <person name="Dorje P."/>
            <person name="Dorjee K."/>
            <person name="Dupes A."/>
            <person name="Elong R."/>
            <person name="Falk J."/>
            <person name="Farina A."/>
            <person name="Faro S."/>
            <person name="Ferguson D."/>
            <person name="Fisher S."/>
            <person name="Foley C.D."/>
            <person name="Franke A."/>
            <person name="Friedrich D."/>
            <person name="Gadbois L."/>
            <person name="Gearin G."/>
            <person name="Gearin C.R."/>
            <person name="Giannoukos G."/>
            <person name="Goode T."/>
            <person name="Graham J."/>
            <person name="Grandbois E."/>
            <person name="Grewal S."/>
            <person name="Gyaltsen K."/>
            <person name="Hafez N."/>
            <person name="Hagos B."/>
            <person name="Hall J."/>
            <person name="Henson C."/>
            <person name="Hollinger A."/>
            <person name="Honan T."/>
            <person name="Huard M.D."/>
            <person name="Hughes L."/>
            <person name="Hurhula B."/>
            <person name="Husby M.E."/>
            <person name="Kamat A."/>
            <person name="Kanga B."/>
            <person name="Kashin S."/>
            <person name="Khazanovich D."/>
            <person name="Kisner P."/>
            <person name="Lance K."/>
            <person name="Lara M."/>
            <person name="Lee W."/>
            <person name="Lennon N."/>
            <person name="Letendre F."/>
            <person name="LeVine R."/>
            <person name="Lipovsky A."/>
            <person name="Liu X."/>
            <person name="Liu J."/>
            <person name="Liu S."/>
            <person name="Lokyitsang T."/>
            <person name="Lokyitsang Y."/>
            <person name="Lubonja R."/>
            <person name="Lui A."/>
            <person name="MacDonald P."/>
            <person name="Magnisalis V."/>
            <person name="Maru K."/>
            <person name="Matthews C."/>
            <person name="McCusker W."/>
            <person name="McDonough S."/>
            <person name="Mehta T."/>
            <person name="Meldrim J."/>
            <person name="Meneus L."/>
            <person name="Mihai O."/>
            <person name="Mihalev A."/>
            <person name="Mihova T."/>
            <person name="Mittelman R."/>
            <person name="Mlenga V."/>
            <person name="Montmayeur A."/>
            <person name="Mulrain L."/>
            <person name="Navidi A."/>
            <person name="Naylor J."/>
            <person name="Negash T."/>
            <person name="Nguyen T."/>
            <person name="Nguyen N."/>
            <person name="Nicol R."/>
            <person name="Norbu C."/>
            <person name="Norbu N."/>
            <person name="Novod N."/>
            <person name="O'Neill B."/>
            <person name="Osman S."/>
            <person name="Markiewicz E."/>
            <person name="Oyono O.L."/>
            <person name="Patti C."/>
            <person name="Phunkhang P."/>
            <person name="Pierre F."/>
            <person name="Priest M."/>
            <person name="Raghuraman S."/>
            <person name="Rege F."/>
            <person name="Reyes R."/>
            <person name="Rise C."/>
            <person name="Rogov P."/>
            <person name="Ross K."/>
            <person name="Ryan E."/>
            <person name="Settipalli S."/>
            <person name="Shea T."/>
            <person name="Sherpa N."/>
            <person name="Shi L."/>
            <person name="Shih D."/>
            <person name="Sparrow T."/>
            <person name="Spaulding J."/>
            <person name="Stalker J."/>
            <person name="Stange-Thomann N."/>
            <person name="Stavropoulos S."/>
            <person name="Stone C."/>
            <person name="Strader C."/>
            <person name="Tesfaye S."/>
            <person name="Thomson T."/>
            <person name="Thoulutsang Y."/>
            <person name="Thoulutsang D."/>
            <person name="Topham K."/>
            <person name="Topping I."/>
            <person name="Tsamla T."/>
            <person name="Vassiliev H."/>
            <person name="Vo A."/>
            <person name="Wangchuk T."/>
            <person name="Wangdi T."/>
            <person name="Weiand M."/>
            <person name="Wilkinson J."/>
            <person name="Wilson A."/>
            <person name="Yadav S."/>
            <person name="Young G."/>
            <person name="Yu Q."/>
            <person name="Zembek L."/>
            <person name="Zhong D."/>
            <person name="Zimmer A."/>
            <person name="Zwirko Z."/>
            <person name="Jaffe D.B."/>
            <person name="Alvarez P."/>
            <person name="Brockman W."/>
            <person name="Butler J."/>
            <person name="Chin C."/>
            <person name="Gnerre S."/>
            <person name="Grabherr M."/>
            <person name="Kleber M."/>
            <person name="Mauceli E."/>
            <person name="MacCallum I."/>
        </authorList>
    </citation>
    <scope>NUCLEOTIDE SEQUENCE [LARGE SCALE GENOMIC DNA]</scope>
    <source>
        <strain evidence="8">Tucson 14030-0811.24</strain>
    </source>
</reference>
<keyword evidence="3" id="KW-0862">Zinc</keyword>
<dbReference type="PANTHER" id="PTHR12183:SF32">
    <property type="entry name" value="MITOCHONDRIAL E3 UBIQUITIN PROTEIN LIGASE 1"/>
    <property type="match status" value="1"/>
</dbReference>
<organism evidence="7 8">
    <name type="scientific">Drosophila willistoni</name>
    <name type="common">Fruit fly</name>
    <dbReference type="NCBI Taxonomy" id="7260"/>
    <lineage>
        <taxon>Eukaryota</taxon>
        <taxon>Metazoa</taxon>
        <taxon>Ecdysozoa</taxon>
        <taxon>Arthropoda</taxon>
        <taxon>Hexapoda</taxon>
        <taxon>Insecta</taxon>
        <taxon>Pterygota</taxon>
        <taxon>Neoptera</taxon>
        <taxon>Endopterygota</taxon>
        <taxon>Diptera</taxon>
        <taxon>Brachycera</taxon>
        <taxon>Muscomorpha</taxon>
        <taxon>Ephydroidea</taxon>
        <taxon>Drosophilidae</taxon>
        <taxon>Drosophila</taxon>
        <taxon>Sophophora</taxon>
    </lineage>
</organism>
<evidence type="ECO:0000256" key="1">
    <source>
        <dbReference type="ARBA" id="ARBA00022723"/>
    </source>
</evidence>
<keyword evidence="1" id="KW-0479">Metal-binding</keyword>
<protein>
    <recommendedName>
        <fullName evidence="6">RING-type domain-containing protein</fullName>
    </recommendedName>
</protein>
<keyword evidence="5" id="KW-1133">Transmembrane helix</keyword>
<dbReference type="KEGG" id="dwi:6642001"/>
<evidence type="ECO:0000256" key="2">
    <source>
        <dbReference type="ARBA" id="ARBA00022771"/>
    </source>
</evidence>
<evidence type="ECO:0000313" key="7">
    <source>
        <dbReference type="EMBL" id="EDW75993.1"/>
    </source>
</evidence>
<dbReference type="PROSITE" id="PS50089">
    <property type="entry name" value="ZF_RING_2"/>
    <property type="match status" value="1"/>
</dbReference>
<dbReference type="Pfam" id="PF13920">
    <property type="entry name" value="zf-C3HC4_3"/>
    <property type="match status" value="1"/>
</dbReference>
<dbReference type="Proteomes" id="UP000007798">
    <property type="component" value="Unassembled WGS sequence"/>
</dbReference>
<dbReference type="SUPFAM" id="SSF57850">
    <property type="entry name" value="RING/U-box"/>
    <property type="match status" value="1"/>
</dbReference>
<dbReference type="STRING" id="7260.B4MWC3"/>
<keyword evidence="8" id="KW-1185">Reference proteome</keyword>
<dbReference type="PhylomeDB" id="B4MWC3"/>
<dbReference type="InterPro" id="IPR013083">
    <property type="entry name" value="Znf_RING/FYVE/PHD"/>
</dbReference>
<dbReference type="InParanoid" id="B4MWC3"/>
<dbReference type="HOGENOM" id="CLU_083721_0_0_1"/>
<name>B4MWC3_DROWI</name>
<feature type="transmembrane region" description="Helical" evidence="5">
    <location>
        <begin position="102"/>
        <end position="127"/>
    </location>
</feature>
<sequence length="276" mass="31596">MFFLLVTIGSWVDLVLLQPIAFVIETILAVLHYFLWGSWLVGYCLVEGGLAVWNFIRFGAAEISRFCNDVGLITFDVFDYVYLGTTDGLLLVKTVGQGILEFICNLLIAIGSVVLWVVLLLPRAIIALADNVLDFIFNSGVEFGMKLLNNLFLLSIGLVLLLLMHTYRHYLSMFITEFVLGRLRLMMAAKMRSAYFWTDQQLAWMMQKMRDTPMDVNSLNNRPGCVICMDRNRNIVILPCRHLCLCKECSQQFEQRFEDRCPVCRNAISSFLPVYV</sequence>